<dbReference type="AlphaFoldDB" id="A0A6G8ID88"/>
<gene>
    <name evidence="2" type="ORF">G9Q37_02900</name>
</gene>
<dbReference type="GO" id="GO:0006355">
    <property type="term" value="P:regulation of DNA-templated transcription"/>
    <property type="evidence" value="ECO:0007669"/>
    <property type="project" value="InterPro"/>
</dbReference>
<evidence type="ECO:0000313" key="2">
    <source>
        <dbReference type="EMBL" id="QIM51154.1"/>
    </source>
</evidence>
<dbReference type="Proteomes" id="UP000503162">
    <property type="component" value="Chromosome"/>
</dbReference>
<dbReference type="Gene3D" id="1.10.10.10">
    <property type="entry name" value="Winged helix-like DNA-binding domain superfamily/Winged helix DNA-binding domain"/>
    <property type="match status" value="1"/>
</dbReference>
<dbReference type="InterPro" id="IPR036388">
    <property type="entry name" value="WH-like_DNA-bd_sf"/>
</dbReference>
<reference evidence="2 3" key="1">
    <citation type="submission" date="2020-03" db="EMBL/GenBank/DDBJ databases">
        <title>Hydrogenophaga sp. nov. isolated from cyanobacterial mat.</title>
        <authorList>
            <person name="Thorat V."/>
            <person name="Kirdat K."/>
            <person name="Tiwarekar B."/>
            <person name="Costa E.D."/>
            <person name="Yadav A."/>
        </authorList>
    </citation>
    <scope>NUCLEOTIDE SEQUENCE [LARGE SCALE GENOMIC DNA]</scope>
    <source>
        <strain evidence="2 3">BA0156</strain>
    </source>
</reference>
<dbReference type="PROSITE" id="PS50043">
    <property type="entry name" value="HTH_LUXR_2"/>
    <property type="match status" value="1"/>
</dbReference>
<dbReference type="InterPro" id="IPR000792">
    <property type="entry name" value="Tscrpt_reg_LuxR_C"/>
</dbReference>
<dbReference type="Pfam" id="PF00196">
    <property type="entry name" value="GerE"/>
    <property type="match status" value="1"/>
</dbReference>
<dbReference type="InterPro" id="IPR016032">
    <property type="entry name" value="Sig_transdc_resp-reg_C-effctor"/>
</dbReference>
<dbReference type="CDD" id="cd06170">
    <property type="entry name" value="LuxR_C_like"/>
    <property type="match status" value="1"/>
</dbReference>
<evidence type="ECO:0000259" key="1">
    <source>
        <dbReference type="PROSITE" id="PS50043"/>
    </source>
</evidence>
<protein>
    <submittedName>
        <fullName evidence="2">Helix-turn-helix transcriptional regulator</fullName>
    </submittedName>
</protein>
<dbReference type="EMBL" id="CP049989">
    <property type="protein sequence ID" value="QIM51154.1"/>
    <property type="molecule type" value="Genomic_DNA"/>
</dbReference>
<dbReference type="RefSeq" id="WP_166224305.1">
    <property type="nucleotide sequence ID" value="NZ_CP049989.1"/>
</dbReference>
<dbReference type="GO" id="GO:0003677">
    <property type="term" value="F:DNA binding"/>
    <property type="evidence" value="ECO:0007669"/>
    <property type="project" value="InterPro"/>
</dbReference>
<proteinExistence type="predicted"/>
<dbReference type="SUPFAM" id="SSF46894">
    <property type="entry name" value="C-terminal effector domain of the bipartite response regulators"/>
    <property type="match status" value="1"/>
</dbReference>
<accession>A0A6G8ID88</accession>
<feature type="domain" description="HTH luxR-type" evidence="1">
    <location>
        <begin position="264"/>
        <end position="329"/>
    </location>
</feature>
<sequence length="329" mass="35281">MKTLPDPAAAAVAVPTVEALTLALDAGVDLGVRWNPGESLLAARSCLPFDGAWWGLGSWPAGGLPSLFLTNTVDLPAELVRWWHDCALQDRVAQTIVENTGAPMVWTDRDALAEPVRDWAQRFGLAQGVIASRLEPITGQVLFLAAYRSAATPAFGAADAELLDALARQAVLLWRSVRSQIEAIDRSMAVDRLAVVDASGRLSFCGVQAGQLLAEGCTDHDGMRWPPSLGAWLTDDPAGMHRRSGRLAGRIKRVPGGWWIEVGDARNAAVLPQRLLRVAELYARGLSSKQISKETGLSATTVRTYLQQAYGILGVSNKVSLGDTLGRGR</sequence>
<dbReference type="SMART" id="SM00421">
    <property type="entry name" value="HTH_LUXR"/>
    <property type="match status" value="1"/>
</dbReference>
<name>A0A6G8ID88_9BURK</name>
<evidence type="ECO:0000313" key="3">
    <source>
        <dbReference type="Proteomes" id="UP000503162"/>
    </source>
</evidence>
<organism evidence="2 3">
    <name type="scientific">Hydrogenophaga crocea</name>
    <dbReference type="NCBI Taxonomy" id="2716225"/>
    <lineage>
        <taxon>Bacteria</taxon>
        <taxon>Pseudomonadati</taxon>
        <taxon>Pseudomonadota</taxon>
        <taxon>Betaproteobacteria</taxon>
        <taxon>Burkholderiales</taxon>
        <taxon>Comamonadaceae</taxon>
        <taxon>Hydrogenophaga</taxon>
    </lineage>
</organism>
<keyword evidence="3" id="KW-1185">Reference proteome</keyword>
<dbReference type="KEGG" id="hcz:G9Q37_02900"/>